<dbReference type="PANTHER" id="PTHR33202">
    <property type="entry name" value="ZINC UPTAKE REGULATION PROTEIN"/>
    <property type="match status" value="1"/>
</dbReference>
<keyword evidence="6 12" id="KW-0479">Metal-binding</keyword>
<dbReference type="Gene3D" id="2.30.30.90">
    <property type="match status" value="1"/>
</dbReference>
<keyword evidence="4" id="KW-0963">Cytoplasm</keyword>
<dbReference type="CDD" id="cd07153">
    <property type="entry name" value="Fur_like"/>
    <property type="match status" value="1"/>
</dbReference>
<evidence type="ECO:0000256" key="4">
    <source>
        <dbReference type="ARBA" id="ARBA00022490"/>
    </source>
</evidence>
<evidence type="ECO:0000256" key="1">
    <source>
        <dbReference type="ARBA" id="ARBA00004496"/>
    </source>
</evidence>
<keyword evidence="5" id="KW-0678">Repressor</keyword>
<dbReference type="Pfam" id="PF01475">
    <property type="entry name" value="FUR"/>
    <property type="match status" value="1"/>
</dbReference>
<organism evidence="15 16">
    <name type="scientific">Dissulfurirhabdus thermomarina</name>
    <dbReference type="NCBI Taxonomy" id="1765737"/>
    <lineage>
        <taxon>Bacteria</taxon>
        <taxon>Deltaproteobacteria</taxon>
        <taxon>Dissulfurirhabdaceae</taxon>
        <taxon>Dissulfurirhabdus</taxon>
    </lineage>
</organism>
<dbReference type="InterPro" id="IPR043135">
    <property type="entry name" value="Fur_C"/>
</dbReference>
<keyword evidence="8 13" id="KW-0408">Iron</keyword>
<dbReference type="SUPFAM" id="SSF50037">
    <property type="entry name" value="C-terminal domain of transcriptional repressors"/>
    <property type="match status" value="1"/>
</dbReference>
<evidence type="ECO:0000313" key="15">
    <source>
        <dbReference type="EMBL" id="NDY42462.1"/>
    </source>
</evidence>
<keyword evidence="7 12" id="KW-0862">Zinc</keyword>
<dbReference type="AlphaFoldDB" id="A0A6N9TMF5"/>
<comment type="subcellular location">
    <subcellularLocation>
        <location evidence="1">Cytoplasm</location>
    </subcellularLocation>
</comment>
<feature type="binding site" evidence="12">
    <location>
        <position position="128"/>
    </location>
    <ligand>
        <name>Zn(2+)</name>
        <dbReference type="ChEBI" id="CHEBI:29105"/>
    </ligand>
</feature>
<evidence type="ECO:0000313" key="16">
    <source>
        <dbReference type="Proteomes" id="UP000469346"/>
    </source>
</evidence>
<dbReference type="Pfam" id="PF04023">
    <property type="entry name" value="FeoA"/>
    <property type="match status" value="1"/>
</dbReference>
<proteinExistence type="inferred from homology"/>
<sequence length="266" mass="28669">MVPGWLRHMFRGGGGRACRSGGGPGRRDGSLHENEREEFLRLLGEMGEDLSREGRLVLDLFLDTEGHLAAEEVQARLAERGVRIDLATVTCALERFCRFGIAQKIKLNGKKVYYEHLHVGSHHDHLMCTRCGAVEEFFEPRLEACQEDVTRRYAFLPFRHRLVIYGLCRRCAAGLAAGTLPLHEAACGEKVRVVGFAGGANVQGRLAAMGLSVGDEVEVVNNAGPVIVSRGGVRLAVGLGLAEKVHVAPARPEVPRGSGAGTGQGG</sequence>
<evidence type="ECO:0000256" key="11">
    <source>
        <dbReference type="ARBA" id="ARBA00023163"/>
    </source>
</evidence>
<dbReference type="InterPro" id="IPR038157">
    <property type="entry name" value="FeoA_core_dom"/>
</dbReference>
<evidence type="ECO:0000256" key="12">
    <source>
        <dbReference type="PIRSR" id="PIRSR602481-1"/>
    </source>
</evidence>
<dbReference type="GO" id="GO:1900376">
    <property type="term" value="P:regulation of secondary metabolite biosynthetic process"/>
    <property type="evidence" value="ECO:0007669"/>
    <property type="project" value="TreeGrafter"/>
</dbReference>
<evidence type="ECO:0000256" key="3">
    <source>
        <dbReference type="ARBA" id="ARBA00011738"/>
    </source>
</evidence>
<feature type="binding site" evidence="13">
    <location>
        <position position="124"/>
    </location>
    <ligand>
        <name>Fe cation</name>
        <dbReference type="ChEBI" id="CHEBI:24875"/>
    </ligand>
</feature>
<evidence type="ECO:0000256" key="6">
    <source>
        <dbReference type="ARBA" id="ARBA00022723"/>
    </source>
</evidence>
<keyword evidence="16" id="KW-1185">Reference proteome</keyword>
<dbReference type="InterPro" id="IPR007167">
    <property type="entry name" value="Fe-transptr_FeoA-like"/>
</dbReference>
<protein>
    <submittedName>
        <fullName evidence="15">Fur family transcriptional regulator</fullName>
    </submittedName>
</protein>
<keyword evidence="9" id="KW-0805">Transcription regulation</keyword>
<comment type="subunit">
    <text evidence="3">Homodimer.</text>
</comment>
<dbReference type="Proteomes" id="UP000469346">
    <property type="component" value="Unassembled WGS sequence"/>
</dbReference>
<dbReference type="GO" id="GO:0003700">
    <property type="term" value="F:DNA-binding transcription factor activity"/>
    <property type="evidence" value="ECO:0007669"/>
    <property type="project" value="InterPro"/>
</dbReference>
<gene>
    <name evidence="15" type="ORF">G3N55_06350</name>
</gene>
<dbReference type="GO" id="GO:0000976">
    <property type="term" value="F:transcription cis-regulatory region binding"/>
    <property type="evidence" value="ECO:0007669"/>
    <property type="project" value="TreeGrafter"/>
</dbReference>
<evidence type="ECO:0000259" key="14">
    <source>
        <dbReference type="SMART" id="SM00899"/>
    </source>
</evidence>
<dbReference type="RefSeq" id="WP_163298602.1">
    <property type="nucleotide sequence ID" value="NZ_JAAGRR010000058.1"/>
</dbReference>
<evidence type="ECO:0000256" key="9">
    <source>
        <dbReference type="ARBA" id="ARBA00023015"/>
    </source>
</evidence>
<feature type="binding site" evidence="13">
    <location>
        <position position="160"/>
    </location>
    <ligand>
        <name>Fe cation</name>
        <dbReference type="ChEBI" id="CHEBI:24875"/>
    </ligand>
</feature>
<feature type="binding site" evidence="13">
    <location>
        <position position="143"/>
    </location>
    <ligand>
        <name>Fe cation</name>
        <dbReference type="ChEBI" id="CHEBI:24875"/>
    </ligand>
</feature>
<feature type="binding site" evidence="12">
    <location>
        <position position="131"/>
    </location>
    <ligand>
        <name>Zn(2+)</name>
        <dbReference type="ChEBI" id="CHEBI:29105"/>
    </ligand>
</feature>
<evidence type="ECO:0000256" key="8">
    <source>
        <dbReference type="ARBA" id="ARBA00023004"/>
    </source>
</evidence>
<comment type="cofactor">
    <cofactor evidence="12">
        <name>Zn(2+)</name>
        <dbReference type="ChEBI" id="CHEBI:29105"/>
    </cofactor>
    <text evidence="12">Binds 1 zinc ion per subunit.</text>
</comment>
<dbReference type="GO" id="GO:0045892">
    <property type="term" value="P:negative regulation of DNA-templated transcription"/>
    <property type="evidence" value="ECO:0007669"/>
    <property type="project" value="TreeGrafter"/>
</dbReference>
<dbReference type="Gene3D" id="1.10.10.10">
    <property type="entry name" value="Winged helix-like DNA-binding domain superfamily/Winged helix DNA-binding domain"/>
    <property type="match status" value="1"/>
</dbReference>
<evidence type="ECO:0000256" key="2">
    <source>
        <dbReference type="ARBA" id="ARBA00007957"/>
    </source>
</evidence>
<dbReference type="PANTHER" id="PTHR33202:SF2">
    <property type="entry name" value="FERRIC UPTAKE REGULATION PROTEIN"/>
    <property type="match status" value="1"/>
</dbReference>
<dbReference type="GO" id="GO:0005829">
    <property type="term" value="C:cytosol"/>
    <property type="evidence" value="ECO:0007669"/>
    <property type="project" value="TreeGrafter"/>
</dbReference>
<dbReference type="InterPro" id="IPR036388">
    <property type="entry name" value="WH-like_DNA-bd_sf"/>
</dbReference>
<dbReference type="InterPro" id="IPR002481">
    <property type="entry name" value="FUR"/>
</dbReference>
<feature type="domain" description="Ferrous iron transporter FeoA-like" evidence="14">
    <location>
        <begin position="180"/>
        <end position="249"/>
    </location>
</feature>
<feature type="binding site" evidence="12">
    <location>
        <position position="168"/>
    </location>
    <ligand>
        <name>Zn(2+)</name>
        <dbReference type="ChEBI" id="CHEBI:29105"/>
    </ligand>
</feature>
<comment type="cofactor">
    <cofactor evidence="13">
        <name>Mn(2+)</name>
        <dbReference type="ChEBI" id="CHEBI:29035"/>
    </cofactor>
    <cofactor evidence="13">
        <name>Fe(2+)</name>
        <dbReference type="ChEBI" id="CHEBI:29033"/>
    </cofactor>
    <text evidence="13">Binds 1 Mn(2+) or Fe(2+) ion per subunit.</text>
</comment>
<evidence type="ECO:0000256" key="7">
    <source>
        <dbReference type="ARBA" id="ARBA00022833"/>
    </source>
</evidence>
<dbReference type="Gene3D" id="3.30.1490.190">
    <property type="match status" value="1"/>
</dbReference>
<comment type="similarity">
    <text evidence="2">Belongs to the Fur family.</text>
</comment>
<evidence type="ECO:0000256" key="10">
    <source>
        <dbReference type="ARBA" id="ARBA00023125"/>
    </source>
</evidence>
<accession>A0A6N9TMF5</accession>
<feature type="binding site" evidence="13">
    <location>
        <position position="122"/>
    </location>
    <ligand>
        <name>Fe cation</name>
        <dbReference type="ChEBI" id="CHEBI:24875"/>
    </ligand>
</feature>
<feature type="binding site" evidence="12">
    <location>
        <position position="171"/>
    </location>
    <ligand>
        <name>Zn(2+)</name>
        <dbReference type="ChEBI" id="CHEBI:29105"/>
    </ligand>
</feature>
<evidence type="ECO:0000256" key="5">
    <source>
        <dbReference type="ARBA" id="ARBA00022491"/>
    </source>
</evidence>
<dbReference type="EMBL" id="JAAGRR010000058">
    <property type="protein sequence ID" value="NDY42462.1"/>
    <property type="molecule type" value="Genomic_DNA"/>
</dbReference>
<dbReference type="SMART" id="SM00899">
    <property type="entry name" value="FeoA"/>
    <property type="match status" value="1"/>
</dbReference>
<keyword evidence="11" id="KW-0804">Transcription</keyword>
<comment type="caution">
    <text evidence="15">The sequence shown here is derived from an EMBL/GenBank/DDBJ whole genome shotgun (WGS) entry which is preliminary data.</text>
</comment>
<name>A0A6N9TMF5_DISTH</name>
<dbReference type="InterPro" id="IPR008988">
    <property type="entry name" value="Transcriptional_repressor_C"/>
</dbReference>
<evidence type="ECO:0000256" key="13">
    <source>
        <dbReference type="PIRSR" id="PIRSR602481-2"/>
    </source>
</evidence>
<keyword evidence="10" id="KW-0238">DNA-binding</keyword>
<dbReference type="GO" id="GO:0008270">
    <property type="term" value="F:zinc ion binding"/>
    <property type="evidence" value="ECO:0007669"/>
    <property type="project" value="TreeGrafter"/>
</dbReference>
<dbReference type="InterPro" id="IPR036390">
    <property type="entry name" value="WH_DNA-bd_sf"/>
</dbReference>
<dbReference type="SUPFAM" id="SSF46785">
    <property type="entry name" value="Winged helix' DNA-binding domain"/>
    <property type="match status" value="1"/>
</dbReference>
<reference evidence="15 16" key="1">
    <citation type="submission" date="2020-02" db="EMBL/GenBank/DDBJ databases">
        <title>Comparative genomics of sulfur disproportionating microorganisms.</title>
        <authorList>
            <person name="Ward L.M."/>
            <person name="Bertran E."/>
            <person name="Johnston D.T."/>
        </authorList>
    </citation>
    <scope>NUCLEOTIDE SEQUENCE [LARGE SCALE GENOMIC DNA]</scope>
    <source>
        <strain evidence="15 16">DSM 100025</strain>
    </source>
</reference>